<evidence type="ECO:0000313" key="6">
    <source>
        <dbReference type="EMBL" id="EOB15404.1"/>
    </source>
</evidence>
<evidence type="ECO:0000256" key="3">
    <source>
        <dbReference type="ARBA" id="ARBA00023235"/>
    </source>
</evidence>
<dbReference type="GO" id="GO:1990481">
    <property type="term" value="P:mRNA pseudouridine synthesis"/>
    <property type="evidence" value="ECO:0007669"/>
    <property type="project" value="TreeGrafter"/>
</dbReference>
<dbReference type="InterPro" id="IPR020094">
    <property type="entry name" value="TruA/RsuA/RluB/E/F_N"/>
</dbReference>
<dbReference type="OrthoDB" id="25767at2759"/>
<comment type="catalytic activity">
    <reaction evidence="4">
        <text>uridine(38/39/40) in tRNA = pseudouridine(38/39/40) in tRNA</text>
        <dbReference type="Rhea" id="RHEA:22376"/>
        <dbReference type="Rhea" id="RHEA-COMP:10085"/>
        <dbReference type="Rhea" id="RHEA-COMP:10087"/>
        <dbReference type="ChEBI" id="CHEBI:65314"/>
        <dbReference type="ChEBI" id="CHEBI:65315"/>
        <dbReference type="EC" id="5.4.99.12"/>
    </reaction>
</comment>
<comment type="similarity">
    <text evidence="1 4">Belongs to the tRNA pseudouridine synthase TruA family.</text>
</comment>
<evidence type="ECO:0000313" key="7">
    <source>
        <dbReference type="Proteomes" id="UP000016927"/>
    </source>
</evidence>
<dbReference type="InterPro" id="IPR020103">
    <property type="entry name" value="PsdUridine_synth_cat_dom_sf"/>
</dbReference>
<dbReference type="EMBL" id="KB908912">
    <property type="protein sequence ID" value="EOB15404.1"/>
    <property type="molecule type" value="Genomic_DNA"/>
</dbReference>
<name>R0MBU2_NOSB1</name>
<dbReference type="Gene3D" id="3.30.70.580">
    <property type="entry name" value="Pseudouridine synthase I, catalytic domain, N-terminal subdomain"/>
    <property type="match status" value="1"/>
</dbReference>
<dbReference type="STRING" id="578461.R0MBU2"/>
<dbReference type="Proteomes" id="UP000016927">
    <property type="component" value="Unassembled WGS sequence"/>
</dbReference>
<dbReference type="VEuPathDB" id="MicrosporidiaDB:NBO_4g0032"/>
<evidence type="ECO:0000256" key="1">
    <source>
        <dbReference type="ARBA" id="ARBA00009375"/>
    </source>
</evidence>
<evidence type="ECO:0000259" key="5">
    <source>
        <dbReference type="Pfam" id="PF01416"/>
    </source>
</evidence>
<dbReference type="EC" id="5.4.99.12" evidence="4"/>
<feature type="domain" description="Pseudouridine synthase I TruA alpha/beta" evidence="5">
    <location>
        <begin position="92"/>
        <end position="149"/>
    </location>
</feature>
<dbReference type="InterPro" id="IPR001406">
    <property type="entry name" value="PsdUridine_synth_TruA"/>
</dbReference>
<evidence type="ECO:0000256" key="2">
    <source>
        <dbReference type="ARBA" id="ARBA00022694"/>
    </source>
</evidence>
<sequence>MIASCEVKSRFESPNNDYELIEDDLKEFNYDMILNNYLPKDIRITGWAPVPRDFSARFTCIQRRYRYYFDSNGLDLKLMREMALNILKMKNFYDLSKHSDKNARYERTLDHCEIVENGLISYLDIRARSFLHNMVRKIFWVLEKAGKGEDVDFKNVGIADPCNLFFVKLVTRLN</sequence>
<dbReference type="GO" id="GO:0003723">
    <property type="term" value="F:RNA binding"/>
    <property type="evidence" value="ECO:0007669"/>
    <property type="project" value="InterPro"/>
</dbReference>
<dbReference type="HOGENOM" id="CLU_1540495_0_0_1"/>
<dbReference type="GO" id="GO:0031119">
    <property type="term" value="P:tRNA pseudouridine synthesis"/>
    <property type="evidence" value="ECO:0007669"/>
    <property type="project" value="TreeGrafter"/>
</dbReference>
<dbReference type="AlphaFoldDB" id="R0MBU2"/>
<dbReference type="PANTHER" id="PTHR11142">
    <property type="entry name" value="PSEUDOURIDYLATE SYNTHASE"/>
    <property type="match status" value="1"/>
</dbReference>
<dbReference type="InterPro" id="IPR020095">
    <property type="entry name" value="PsdUridine_synth_TruA_C"/>
</dbReference>
<keyword evidence="7" id="KW-1185">Reference proteome</keyword>
<dbReference type="GO" id="GO:0005737">
    <property type="term" value="C:cytoplasm"/>
    <property type="evidence" value="ECO:0007669"/>
    <property type="project" value="TreeGrafter"/>
</dbReference>
<proteinExistence type="inferred from homology"/>
<reference evidence="6 7" key="1">
    <citation type="journal article" date="2013" name="BMC Genomics">
        <title>Comparative genomics of parasitic silkworm microsporidia reveal an association between genome expansion and host adaptation.</title>
        <authorList>
            <person name="Pan G."/>
            <person name="Xu J."/>
            <person name="Li T."/>
            <person name="Xia Q."/>
            <person name="Liu S.L."/>
            <person name="Zhang G."/>
            <person name="Li S."/>
            <person name="Li C."/>
            <person name="Liu H."/>
            <person name="Yang L."/>
            <person name="Liu T."/>
            <person name="Zhang X."/>
            <person name="Wu Z."/>
            <person name="Fan W."/>
            <person name="Dang X."/>
            <person name="Xiang H."/>
            <person name="Tao M."/>
            <person name="Li Y."/>
            <person name="Hu J."/>
            <person name="Li Z."/>
            <person name="Lin L."/>
            <person name="Luo J."/>
            <person name="Geng L."/>
            <person name="Wang L."/>
            <person name="Long M."/>
            <person name="Wan Y."/>
            <person name="He N."/>
            <person name="Zhang Z."/>
            <person name="Lu C."/>
            <person name="Keeling P.J."/>
            <person name="Wang J."/>
            <person name="Xiang Z."/>
            <person name="Zhou Z."/>
        </authorList>
    </citation>
    <scope>NUCLEOTIDE SEQUENCE [LARGE SCALE GENOMIC DNA]</scope>
    <source>
        <strain evidence="7">CQ1 / CVCC 102059</strain>
    </source>
</reference>
<gene>
    <name evidence="6" type="primary">PUS3</name>
    <name evidence="6" type="ORF">NBO_4g0032</name>
</gene>
<protein>
    <recommendedName>
        <fullName evidence="4">tRNA pseudouridine synthase</fullName>
        <ecNumber evidence="4">5.4.99.12</ecNumber>
    </recommendedName>
</protein>
<dbReference type="GO" id="GO:0160147">
    <property type="term" value="F:tRNA pseudouridine(38-40) synthase activity"/>
    <property type="evidence" value="ECO:0007669"/>
    <property type="project" value="UniProtKB-EC"/>
</dbReference>
<keyword evidence="3 4" id="KW-0413">Isomerase</keyword>
<dbReference type="Gene3D" id="3.30.70.660">
    <property type="entry name" value="Pseudouridine synthase I, catalytic domain, C-terminal subdomain"/>
    <property type="match status" value="1"/>
</dbReference>
<dbReference type="InterPro" id="IPR020097">
    <property type="entry name" value="PsdUridine_synth_TruA_a/b_dom"/>
</dbReference>
<organism evidence="6 7">
    <name type="scientific">Nosema bombycis (strain CQ1 / CVCC 102059)</name>
    <name type="common">Microsporidian parasite</name>
    <name type="synonym">Pebrine of silkworm</name>
    <dbReference type="NCBI Taxonomy" id="578461"/>
    <lineage>
        <taxon>Eukaryota</taxon>
        <taxon>Fungi</taxon>
        <taxon>Fungi incertae sedis</taxon>
        <taxon>Microsporidia</taxon>
        <taxon>Nosematidae</taxon>
        <taxon>Nosema</taxon>
    </lineage>
</organism>
<keyword evidence="2 4" id="KW-0819">tRNA processing</keyword>
<dbReference type="Pfam" id="PF01416">
    <property type="entry name" value="PseudoU_synth_1"/>
    <property type="match status" value="1"/>
</dbReference>
<evidence type="ECO:0000256" key="4">
    <source>
        <dbReference type="RuleBase" id="RU003792"/>
    </source>
</evidence>
<accession>R0MBU2</accession>
<dbReference type="SUPFAM" id="SSF55120">
    <property type="entry name" value="Pseudouridine synthase"/>
    <property type="match status" value="1"/>
</dbReference>
<dbReference type="PANTHER" id="PTHR11142:SF5">
    <property type="entry name" value="TRNA PSEUDOURIDINE(38_39) SYNTHASE"/>
    <property type="match status" value="1"/>
</dbReference>
<dbReference type="GO" id="GO:0005634">
    <property type="term" value="C:nucleus"/>
    <property type="evidence" value="ECO:0007669"/>
    <property type="project" value="TreeGrafter"/>
</dbReference>
<dbReference type="OMA" id="ESPNNDY"/>